<keyword evidence="3" id="KW-1133">Transmembrane helix</keyword>
<evidence type="ECO:0000256" key="3">
    <source>
        <dbReference type="SAM" id="Phobius"/>
    </source>
</evidence>
<feature type="transmembrane region" description="Helical" evidence="3">
    <location>
        <begin position="23"/>
        <end position="42"/>
    </location>
</feature>
<keyword evidence="2" id="KW-0378">Hydrolase</keyword>
<evidence type="ECO:0000259" key="4">
    <source>
        <dbReference type="Pfam" id="PF02902"/>
    </source>
</evidence>
<dbReference type="InterPro" id="IPR003653">
    <property type="entry name" value="Peptidase_C48_C"/>
</dbReference>
<dbReference type="Gramene" id="OE9A038009T1">
    <property type="protein sequence ID" value="OE9A038009C1"/>
    <property type="gene ID" value="OE9A038009"/>
</dbReference>
<dbReference type="OrthoDB" id="1930729at2759"/>
<keyword evidence="3" id="KW-0812">Transmembrane</keyword>
<proteinExistence type="predicted"/>
<evidence type="ECO:0000256" key="2">
    <source>
        <dbReference type="ARBA" id="ARBA00022801"/>
    </source>
</evidence>
<keyword evidence="6" id="KW-1185">Reference proteome</keyword>
<feature type="domain" description="Ubiquitin-like protease family profile" evidence="4">
    <location>
        <begin position="185"/>
        <end position="270"/>
    </location>
</feature>
<dbReference type="GO" id="GO:0008234">
    <property type="term" value="F:cysteine-type peptidase activity"/>
    <property type="evidence" value="ECO:0007669"/>
    <property type="project" value="InterPro"/>
</dbReference>
<name>A0A8S0VLB7_OLEEU</name>
<sequence length="277" mass="31939">MKKKKLLWPLPCSLGTKKKKKSVGRFTLLNGFFFFSVVVVLFNRRDHYSLKVNCLNLRLFLFTNLLFIQDGGHIQHRNMKISAQLIHNLLLRQVVSVNKDELWFCLEMKKVAPFSMYEFTLVTGLNPATEEEYQSQINENGFPLAIQVWAFESIPQIANMYRARLTVNQLEGNGRNVHMYTFLEIDFCKATMFVYDPDKGCITSDQLKDDLKSASIIVPLLLKEINIDLDTDNLAIERNTKTTKQAVSGDCDIYVVKYIEFLSINGPIEQVNGFLYE</sequence>
<dbReference type="PANTHER" id="PTHR48449">
    <property type="entry name" value="DUF1985 DOMAIN-CONTAINING PROTEIN"/>
    <property type="match status" value="1"/>
</dbReference>
<reference evidence="5 6" key="1">
    <citation type="submission" date="2019-12" db="EMBL/GenBank/DDBJ databases">
        <authorList>
            <person name="Alioto T."/>
            <person name="Alioto T."/>
            <person name="Gomez Garrido J."/>
        </authorList>
    </citation>
    <scope>NUCLEOTIDE SEQUENCE [LARGE SCALE GENOMIC DNA]</scope>
</reference>
<evidence type="ECO:0000313" key="6">
    <source>
        <dbReference type="Proteomes" id="UP000594638"/>
    </source>
</evidence>
<dbReference type="Proteomes" id="UP000594638">
    <property type="component" value="Unassembled WGS sequence"/>
</dbReference>
<dbReference type="PANTHER" id="PTHR48449:SF1">
    <property type="entry name" value="DUF1985 DOMAIN-CONTAINING PROTEIN"/>
    <property type="match status" value="1"/>
</dbReference>
<dbReference type="AlphaFoldDB" id="A0A8S0VLB7"/>
<comment type="caution">
    <text evidence="5">The sequence shown here is derived from an EMBL/GenBank/DDBJ whole genome shotgun (WGS) entry which is preliminary data.</text>
</comment>
<organism evidence="5 6">
    <name type="scientific">Olea europaea subsp. europaea</name>
    <dbReference type="NCBI Taxonomy" id="158383"/>
    <lineage>
        <taxon>Eukaryota</taxon>
        <taxon>Viridiplantae</taxon>
        <taxon>Streptophyta</taxon>
        <taxon>Embryophyta</taxon>
        <taxon>Tracheophyta</taxon>
        <taxon>Spermatophyta</taxon>
        <taxon>Magnoliopsida</taxon>
        <taxon>eudicotyledons</taxon>
        <taxon>Gunneridae</taxon>
        <taxon>Pentapetalae</taxon>
        <taxon>asterids</taxon>
        <taxon>lamiids</taxon>
        <taxon>Lamiales</taxon>
        <taxon>Oleaceae</taxon>
        <taxon>Oleeae</taxon>
        <taxon>Olea</taxon>
    </lineage>
</organism>
<dbReference type="EMBL" id="CACTIH010010821">
    <property type="protein sequence ID" value="CAA3033694.1"/>
    <property type="molecule type" value="Genomic_DNA"/>
</dbReference>
<keyword evidence="3" id="KW-0472">Membrane</keyword>
<protein>
    <submittedName>
        <fullName evidence="5">Ubiquitin-like-specific protease 1A</fullName>
    </submittedName>
</protein>
<dbReference type="Pfam" id="PF02902">
    <property type="entry name" value="Peptidase_C48"/>
    <property type="match status" value="1"/>
</dbReference>
<accession>A0A8S0VLB7</accession>
<dbReference type="GO" id="GO:0006508">
    <property type="term" value="P:proteolysis"/>
    <property type="evidence" value="ECO:0007669"/>
    <property type="project" value="UniProtKB-KW"/>
</dbReference>
<evidence type="ECO:0000256" key="1">
    <source>
        <dbReference type="ARBA" id="ARBA00022670"/>
    </source>
</evidence>
<evidence type="ECO:0000313" key="5">
    <source>
        <dbReference type="EMBL" id="CAA3033694.1"/>
    </source>
</evidence>
<keyword evidence="1 5" id="KW-0645">Protease</keyword>
<gene>
    <name evidence="5" type="ORF">OLEA9_A038009</name>
</gene>